<protein>
    <submittedName>
        <fullName evidence="2">Uncharacterized protein</fullName>
    </submittedName>
</protein>
<keyword evidence="1" id="KW-1133">Transmembrane helix</keyword>
<keyword evidence="1" id="KW-0812">Transmembrane</keyword>
<dbReference type="EMBL" id="LR812090">
    <property type="protein sequence ID" value="CAB9494210.1"/>
    <property type="molecule type" value="Genomic_DNA"/>
</dbReference>
<organism evidence="2 3">
    <name type="scientific">Alteromonas macleodii</name>
    <name type="common">Pseudoalteromonas macleodii</name>
    <dbReference type="NCBI Taxonomy" id="28108"/>
    <lineage>
        <taxon>Bacteria</taxon>
        <taxon>Pseudomonadati</taxon>
        <taxon>Pseudomonadota</taxon>
        <taxon>Gammaproteobacteria</taxon>
        <taxon>Alteromonadales</taxon>
        <taxon>Alteromonadaceae</taxon>
        <taxon>Alteromonas/Salinimonas group</taxon>
        <taxon>Alteromonas</taxon>
    </lineage>
</organism>
<dbReference type="Proteomes" id="UP000509458">
    <property type="component" value="Chromosome"/>
</dbReference>
<sequence length="45" mass="5322">MPTIFTSRTVKGKYLIYLFAFVLLEAAIAWNIARERRSLLESYIR</sequence>
<accession>A0A6T9XZM6</accession>
<reference evidence="2 3" key="1">
    <citation type="submission" date="2020-06" db="EMBL/GenBank/DDBJ databases">
        <authorList>
            <person name="Duchaud E."/>
        </authorList>
    </citation>
    <scope>NUCLEOTIDE SEQUENCE [LARGE SCALE GENOMIC DNA]</scope>
    <source>
        <strain evidence="2">Alteromonas fortis</strain>
    </source>
</reference>
<gene>
    <name evidence="2" type="ORF">ALFOR1_31173</name>
</gene>
<dbReference type="AlphaFoldDB" id="A0A6T9XZM6"/>
<evidence type="ECO:0000313" key="3">
    <source>
        <dbReference type="Proteomes" id="UP000509458"/>
    </source>
</evidence>
<evidence type="ECO:0000313" key="2">
    <source>
        <dbReference type="EMBL" id="CAB9494210.1"/>
    </source>
</evidence>
<evidence type="ECO:0000256" key="1">
    <source>
        <dbReference type="SAM" id="Phobius"/>
    </source>
</evidence>
<feature type="transmembrane region" description="Helical" evidence="1">
    <location>
        <begin position="14"/>
        <end position="33"/>
    </location>
</feature>
<keyword evidence="1" id="KW-0472">Membrane</keyword>
<name>A0A6T9XZM6_ALTMA</name>
<proteinExistence type="predicted"/>